<gene>
    <name evidence="5" type="ORF">SAMN05216222_1834</name>
</gene>
<reference evidence="5 6" key="1">
    <citation type="submission" date="2016-10" db="EMBL/GenBank/DDBJ databases">
        <authorList>
            <person name="de Groot N.N."/>
        </authorList>
    </citation>
    <scope>NUCLEOTIDE SEQUENCE [LARGE SCALE GENOMIC DNA]</scope>
    <source>
        <strain evidence="5 6">LMG 26867</strain>
    </source>
</reference>
<dbReference type="Pfam" id="PF13302">
    <property type="entry name" value="Acetyltransf_3"/>
    <property type="match status" value="1"/>
</dbReference>
<name>A0A1H1TJN1_9PSED</name>
<dbReference type="Gene3D" id="3.40.630.30">
    <property type="match status" value="1"/>
</dbReference>
<evidence type="ECO:0000256" key="1">
    <source>
        <dbReference type="ARBA" id="ARBA00022679"/>
    </source>
</evidence>
<dbReference type="PANTHER" id="PTHR43792">
    <property type="entry name" value="GNAT FAMILY, PUTATIVE (AFU_ORTHOLOGUE AFUA_3G00765)-RELATED-RELATED"/>
    <property type="match status" value="1"/>
</dbReference>
<dbReference type="SUPFAM" id="SSF55729">
    <property type="entry name" value="Acyl-CoA N-acyltransferases (Nat)"/>
    <property type="match status" value="1"/>
</dbReference>
<dbReference type="RefSeq" id="WP_167370423.1">
    <property type="nucleotide sequence ID" value="NZ_LT629762.1"/>
</dbReference>
<feature type="domain" description="N-acetyltransferase" evidence="4">
    <location>
        <begin position="19"/>
        <end position="176"/>
    </location>
</feature>
<dbReference type="AlphaFoldDB" id="A0A1H1TJN1"/>
<evidence type="ECO:0000256" key="2">
    <source>
        <dbReference type="ARBA" id="ARBA00023315"/>
    </source>
</evidence>
<organism evidence="5 6">
    <name type="scientific">Pseudomonas prosekii</name>
    <dbReference type="NCBI Taxonomy" id="1148509"/>
    <lineage>
        <taxon>Bacteria</taxon>
        <taxon>Pseudomonadati</taxon>
        <taxon>Pseudomonadota</taxon>
        <taxon>Gammaproteobacteria</taxon>
        <taxon>Pseudomonadales</taxon>
        <taxon>Pseudomonadaceae</taxon>
        <taxon>Pseudomonas</taxon>
    </lineage>
</organism>
<dbReference type="Proteomes" id="UP000198481">
    <property type="component" value="Chromosome I"/>
</dbReference>
<sequence>MDVLLTQCRSPVSLRAPDPALSVALQRALNDSFAVHSEFLPWAKSFTSEDEARAFMLRSVDEFTSETGERRFFIVAGDGEAMVGCIGLIPRGRNRHEVGYWANTEFAGKGYMRRALTALIGNLPGDVFYLTTSSANLASQRLAVAAGFALIRIFKRARHTELHGVQDTYLYRLKGA</sequence>
<dbReference type="GO" id="GO:0016747">
    <property type="term" value="F:acyltransferase activity, transferring groups other than amino-acyl groups"/>
    <property type="evidence" value="ECO:0007669"/>
    <property type="project" value="InterPro"/>
</dbReference>
<dbReference type="PANTHER" id="PTHR43792:SF8">
    <property type="entry name" value="[RIBOSOMAL PROTEIN US5]-ALANINE N-ACETYLTRANSFERASE"/>
    <property type="match status" value="1"/>
</dbReference>
<dbReference type="InterPro" id="IPR016181">
    <property type="entry name" value="Acyl_CoA_acyltransferase"/>
</dbReference>
<comment type="similarity">
    <text evidence="3">Belongs to the acetyltransferase family. RimJ subfamily.</text>
</comment>
<evidence type="ECO:0000256" key="3">
    <source>
        <dbReference type="ARBA" id="ARBA00038502"/>
    </source>
</evidence>
<dbReference type="PROSITE" id="PS51186">
    <property type="entry name" value="GNAT"/>
    <property type="match status" value="1"/>
</dbReference>
<evidence type="ECO:0000313" key="5">
    <source>
        <dbReference type="EMBL" id="SDS60453.1"/>
    </source>
</evidence>
<proteinExistence type="inferred from homology"/>
<dbReference type="EMBL" id="LT629762">
    <property type="protein sequence ID" value="SDS60453.1"/>
    <property type="molecule type" value="Genomic_DNA"/>
</dbReference>
<dbReference type="STRING" id="1148509.SAMN05216222_1834"/>
<evidence type="ECO:0000259" key="4">
    <source>
        <dbReference type="PROSITE" id="PS51186"/>
    </source>
</evidence>
<dbReference type="InterPro" id="IPR051531">
    <property type="entry name" value="N-acetyltransferase"/>
</dbReference>
<dbReference type="InterPro" id="IPR000182">
    <property type="entry name" value="GNAT_dom"/>
</dbReference>
<evidence type="ECO:0000313" key="6">
    <source>
        <dbReference type="Proteomes" id="UP000198481"/>
    </source>
</evidence>
<keyword evidence="1 5" id="KW-0808">Transferase</keyword>
<protein>
    <submittedName>
        <fullName evidence="5">Protein N-acetyltransferase, RimJ/RimL family</fullName>
    </submittedName>
</protein>
<keyword evidence="2" id="KW-0012">Acyltransferase</keyword>
<accession>A0A1H1TJN1</accession>